<dbReference type="OrthoDB" id="119432at2"/>
<accession>A0A327Q7D1</accession>
<dbReference type="InterPro" id="IPR034660">
    <property type="entry name" value="DinB/YfiT-like"/>
</dbReference>
<dbReference type="EMBL" id="QLLL01000008">
    <property type="protein sequence ID" value="RAJ00280.1"/>
    <property type="molecule type" value="Genomic_DNA"/>
</dbReference>
<proteinExistence type="predicted"/>
<dbReference type="AlphaFoldDB" id="A0A327Q7D1"/>
<evidence type="ECO:0000259" key="1">
    <source>
        <dbReference type="Pfam" id="PF12867"/>
    </source>
</evidence>
<dbReference type="Proteomes" id="UP000249547">
    <property type="component" value="Unassembled WGS sequence"/>
</dbReference>
<reference evidence="2 3" key="1">
    <citation type="submission" date="2018-06" db="EMBL/GenBank/DDBJ databases">
        <title>Genomic Encyclopedia of Archaeal and Bacterial Type Strains, Phase II (KMG-II): from individual species to whole genera.</title>
        <authorList>
            <person name="Goeker M."/>
        </authorList>
    </citation>
    <scope>NUCLEOTIDE SEQUENCE [LARGE SCALE GENOMIC DNA]</scope>
    <source>
        <strain evidence="2 3">DSM 23857</strain>
    </source>
</reference>
<feature type="domain" description="DinB-like" evidence="1">
    <location>
        <begin position="11"/>
        <end position="124"/>
    </location>
</feature>
<dbReference type="RefSeq" id="WP_111599406.1">
    <property type="nucleotide sequence ID" value="NZ_QLLL01000008.1"/>
</dbReference>
<dbReference type="Pfam" id="PF12867">
    <property type="entry name" value="DinB_2"/>
    <property type="match status" value="1"/>
</dbReference>
<protein>
    <recommendedName>
        <fullName evidence="1">DinB-like domain-containing protein</fullName>
    </recommendedName>
</protein>
<dbReference type="InterPro" id="IPR024775">
    <property type="entry name" value="DinB-like"/>
</dbReference>
<evidence type="ECO:0000313" key="2">
    <source>
        <dbReference type="EMBL" id="RAJ00280.1"/>
    </source>
</evidence>
<sequence>MKTFLLAKFQLSKDYTLQVAHSMPAQHYDYRPSPHLFTFKEQMHHLAYSLLWMEENYLKQNRVPWQVPPPVKADKPSIIAYLTTAFGTLIATVTAVEDDEKLAEQCFAILDHTTYHRAQGILYMRELRLEVPAYMY</sequence>
<gene>
    <name evidence="2" type="ORF">LX64_03982</name>
</gene>
<organism evidence="2 3">
    <name type="scientific">Chitinophaga skermanii</name>
    <dbReference type="NCBI Taxonomy" id="331697"/>
    <lineage>
        <taxon>Bacteria</taxon>
        <taxon>Pseudomonadati</taxon>
        <taxon>Bacteroidota</taxon>
        <taxon>Chitinophagia</taxon>
        <taxon>Chitinophagales</taxon>
        <taxon>Chitinophagaceae</taxon>
        <taxon>Chitinophaga</taxon>
    </lineage>
</organism>
<name>A0A327Q7D1_9BACT</name>
<evidence type="ECO:0000313" key="3">
    <source>
        <dbReference type="Proteomes" id="UP000249547"/>
    </source>
</evidence>
<comment type="caution">
    <text evidence="2">The sequence shown here is derived from an EMBL/GenBank/DDBJ whole genome shotgun (WGS) entry which is preliminary data.</text>
</comment>
<dbReference type="Gene3D" id="1.20.120.450">
    <property type="entry name" value="dinb family like domain"/>
    <property type="match status" value="1"/>
</dbReference>
<keyword evidence="3" id="KW-1185">Reference proteome</keyword>
<dbReference type="SUPFAM" id="SSF109854">
    <property type="entry name" value="DinB/YfiT-like putative metalloenzymes"/>
    <property type="match status" value="1"/>
</dbReference>